<feature type="region of interest" description="Disordered" evidence="3">
    <location>
        <begin position="1"/>
        <end position="125"/>
    </location>
</feature>
<dbReference type="EMBL" id="JBBBZM010000219">
    <property type="protein sequence ID" value="KAL0631702.1"/>
    <property type="molecule type" value="Genomic_DNA"/>
</dbReference>
<accession>A0ABR3G6W9</accession>
<gene>
    <name evidence="4" type="ORF">Q9L58_009416</name>
</gene>
<feature type="compositionally biased region" description="Basic and acidic residues" evidence="3">
    <location>
        <begin position="49"/>
        <end position="90"/>
    </location>
</feature>
<proteinExistence type="predicted"/>
<organism evidence="4 5">
    <name type="scientific">Discina gigas</name>
    <dbReference type="NCBI Taxonomy" id="1032678"/>
    <lineage>
        <taxon>Eukaryota</taxon>
        <taxon>Fungi</taxon>
        <taxon>Dikarya</taxon>
        <taxon>Ascomycota</taxon>
        <taxon>Pezizomycotina</taxon>
        <taxon>Pezizomycetes</taxon>
        <taxon>Pezizales</taxon>
        <taxon>Discinaceae</taxon>
        <taxon>Discina</taxon>
    </lineage>
</organism>
<feature type="compositionally biased region" description="Basic residues" evidence="3">
    <location>
        <begin position="91"/>
        <end position="107"/>
    </location>
</feature>
<feature type="region of interest" description="Disordered" evidence="3">
    <location>
        <begin position="234"/>
        <end position="264"/>
    </location>
</feature>
<reference evidence="4 5" key="1">
    <citation type="submission" date="2024-02" db="EMBL/GenBank/DDBJ databases">
        <title>Discinaceae phylogenomics.</title>
        <authorList>
            <person name="Dirks A.C."/>
            <person name="James T.Y."/>
        </authorList>
    </citation>
    <scope>NUCLEOTIDE SEQUENCE [LARGE SCALE GENOMIC DNA]</scope>
    <source>
        <strain evidence="4 5">ACD0624</strain>
    </source>
</reference>
<evidence type="ECO:0000256" key="1">
    <source>
        <dbReference type="ARBA" id="ARBA00004496"/>
    </source>
</evidence>
<keyword evidence="2" id="KW-0963">Cytoplasm</keyword>
<sequence length="264" mass="29116">MSSKYAALPDLDPSQDIYETPDLADDVSTLPTSVSAVPRSVDDDSASDYSHDSADGSGIDHAHLRPSDARGRFKHTQVDARGVDFSDRISGKRKSYRASSRRRRRRTSQAYGELEEDDENYDSDDLYGEETLERRLARLRREVEEVRSEIAEREEENEMEEGEEGEEEEEEVAGVLEGDRLLRLGIDDLSDALEVLQTVSAEERGAQAKLARKLATSLSTPQAPTATAEIAAGATEAGVTLPRPRPSTHPTNTYRTLASPPPTL</sequence>
<dbReference type="Pfam" id="PF04912">
    <property type="entry name" value="Dynamitin"/>
    <property type="match status" value="1"/>
</dbReference>
<dbReference type="Proteomes" id="UP001447188">
    <property type="component" value="Unassembled WGS sequence"/>
</dbReference>
<evidence type="ECO:0000313" key="5">
    <source>
        <dbReference type="Proteomes" id="UP001447188"/>
    </source>
</evidence>
<comment type="caution">
    <text evidence="4">The sequence shown here is derived from an EMBL/GenBank/DDBJ whole genome shotgun (WGS) entry which is preliminary data.</text>
</comment>
<dbReference type="InterPro" id="IPR028133">
    <property type="entry name" value="Dynamitin"/>
</dbReference>
<evidence type="ECO:0000256" key="3">
    <source>
        <dbReference type="SAM" id="MobiDB-lite"/>
    </source>
</evidence>
<keyword evidence="5" id="KW-1185">Reference proteome</keyword>
<protein>
    <submittedName>
        <fullName evidence="4">Uncharacterized protein</fullName>
    </submittedName>
</protein>
<dbReference type="PANTHER" id="PTHR15346">
    <property type="entry name" value="DYNACTIN SUBUNIT"/>
    <property type="match status" value="1"/>
</dbReference>
<feature type="compositionally biased region" description="Acidic residues" evidence="3">
    <location>
        <begin position="152"/>
        <end position="172"/>
    </location>
</feature>
<feature type="region of interest" description="Disordered" evidence="3">
    <location>
        <begin position="148"/>
        <end position="173"/>
    </location>
</feature>
<evidence type="ECO:0000256" key="2">
    <source>
        <dbReference type="ARBA" id="ARBA00022490"/>
    </source>
</evidence>
<comment type="subcellular location">
    <subcellularLocation>
        <location evidence="1">Cytoplasm</location>
    </subcellularLocation>
</comment>
<feature type="compositionally biased region" description="Acidic residues" evidence="3">
    <location>
        <begin position="113"/>
        <end position="125"/>
    </location>
</feature>
<evidence type="ECO:0000313" key="4">
    <source>
        <dbReference type="EMBL" id="KAL0631702.1"/>
    </source>
</evidence>
<name>A0ABR3G6W9_9PEZI</name>